<dbReference type="Pfam" id="PF02535">
    <property type="entry name" value="Zip"/>
    <property type="match status" value="1"/>
</dbReference>
<sequence>MSSMLGALVICLFNIRQNNKLLAVSLGFAAGVMMYISAVDIYAGKSVGMFESAGFDHAMAFTYATICFFCGFPIIWVLDKVCHWLADRGAPGMHMEIEGPQDLLDPTHGHAAKDTPSRAHTPVNHQGSKDQSTGTAPPGCAVSPAAALGACGTPCTCDAETVTSLSQAESWAVRDTESGLAMAQGPVKSPPALVVSDSSTESGLSAESARSLVRSGLLCALAVALHNLPEGLVTFVGYMDSMGSGITTAIAIAIHNIPEGLVIASAMSAGTGSKLKGVLWALVASCSEPIGGLIGLAVVCGGQMTDTVFGILFGLVAGIMVYVSIKELLPTAHRFDPQDKVVSVSVLGGAVIMACSLIAIAFSTAPAPTDEGTTQ</sequence>
<proteinExistence type="predicted"/>
<dbReference type="Proteomes" id="UP000612055">
    <property type="component" value="Unassembled WGS sequence"/>
</dbReference>
<evidence type="ECO:0000256" key="5">
    <source>
        <dbReference type="SAM" id="MobiDB-lite"/>
    </source>
</evidence>
<reference evidence="7" key="1">
    <citation type="journal article" date="2020" name="bioRxiv">
        <title>Comparative genomics of Chlamydomonas.</title>
        <authorList>
            <person name="Craig R.J."/>
            <person name="Hasan A.R."/>
            <person name="Ness R.W."/>
            <person name="Keightley P.D."/>
        </authorList>
    </citation>
    <scope>NUCLEOTIDE SEQUENCE</scope>
    <source>
        <strain evidence="7">CCAP 11/70</strain>
    </source>
</reference>
<gene>
    <name evidence="7" type="ORF">HYH03_003007</name>
</gene>
<evidence type="ECO:0000256" key="4">
    <source>
        <dbReference type="ARBA" id="ARBA00023136"/>
    </source>
</evidence>
<name>A0A835YJI0_9CHLO</name>
<dbReference type="PANTHER" id="PTHR11040">
    <property type="entry name" value="ZINC/IRON TRANSPORTER"/>
    <property type="match status" value="1"/>
</dbReference>
<dbReference type="GO" id="GO:0016020">
    <property type="term" value="C:membrane"/>
    <property type="evidence" value="ECO:0007669"/>
    <property type="project" value="UniProtKB-SubCell"/>
</dbReference>
<organism evidence="7 8">
    <name type="scientific">Edaphochlamys debaryana</name>
    <dbReference type="NCBI Taxonomy" id="47281"/>
    <lineage>
        <taxon>Eukaryota</taxon>
        <taxon>Viridiplantae</taxon>
        <taxon>Chlorophyta</taxon>
        <taxon>core chlorophytes</taxon>
        <taxon>Chlorophyceae</taxon>
        <taxon>CS clade</taxon>
        <taxon>Chlamydomonadales</taxon>
        <taxon>Chlamydomonadales incertae sedis</taxon>
        <taxon>Edaphochlamys</taxon>
    </lineage>
</organism>
<feature type="transmembrane region" description="Helical" evidence="6">
    <location>
        <begin position="341"/>
        <end position="362"/>
    </location>
</feature>
<dbReference type="GO" id="GO:0005385">
    <property type="term" value="F:zinc ion transmembrane transporter activity"/>
    <property type="evidence" value="ECO:0007669"/>
    <property type="project" value="TreeGrafter"/>
</dbReference>
<evidence type="ECO:0000256" key="1">
    <source>
        <dbReference type="ARBA" id="ARBA00004141"/>
    </source>
</evidence>
<evidence type="ECO:0000313" key="7">
    <source>
        <dbReference type="EMBL" id="KAG2498814.1"/>
    </source>
</evidence>
<comment type="caution">
    <text evidence="7">The sequence shown here is derived from an EMBL/GenBank/DDBJ whole genome shotgun (WGS) entry which is preliminary data.</text>
</comment>
<keyword evidence="4 6" id="KW-0472">Membrane</keyword>
<dbReference type="PANTHER" id="PTHR11040:SF205">
    <property type="entry name" value="ZINC TRANSPORTER ZUPT"/>
    <property type="match status" value="1"/>
</dbReference>
<keyword evidence="8" id="KW-1185">Reference proteome</keyword>
<comment type="subcellular location">
    <subcellularLocation>
        <location evidence="1">Membrane</location>
        <topology evidence="1">Multi-pass membrane protein</topology>
    </subcellularLocation>
</comment>
<keyword evidence="3 6" id="KW-1133">Transmembrane helix</keyword>
<evidence type="ECO:0008006" key="9">
    <source>
        <dbReference type="Google" id="ProtNLM"/>
    </source>
</evidence>
<dbReference type="AlphaFoldDB" id="A0A835YJI0"/>
<feature type="transmembrane region" description="Helical" evidence="6">
    <location>
        <begin position="21"/>
        <end position="38"/>
    </location>
</feature>
<dbReference type="EMBL" id="JAEHOE010000008">
    <property type="protein sequence ID" value="KAG2498814.1"/>
    <property type="molecule type" value="Genomic_DNA"/>
</dbReference>
<dbReference type="InterPro" id="IPR003689">
    <property type="entry name" value="ZIP"/>
</dbReference>
<feature type="compositionally biased region" description="Basic and acidic residues" evidence="5">
    <location>
        <begin position="105"/>
        <end position="117"/>
    </location>
</feature>
<keyword evidence="2 6" id="KW-0812">Transmembrane</keyword>
<protein>
    <recommendedName>
        <fullName evidence="9">Zinc transporter</fullName>
    </recommendedName>
</protein>
<accession>A0A835YJI0</accession>
<feature type="transmembrane region" description="Helical" evidence="6">
    <location>
        <begin position="311"/>
        <end position="329"/>
    </location>
</feature>
<feature type="region of interest" description="Disordered" evidence="5">
    <location>
        <begin position="96"/>
        <end position="137"/>
    </location>
</feature>
<evidence type="ECO:0000313" key="8">
    <source>
        <dbReference type="Proteomes" id="UP000612055"/>
    </source>
</evidence>
<feature type="transmembrane region" description="Helical" evidence="6">
    <location>
        <begin position="58"/>
        <end position="78"/>
    </location>
</feature>
<feature type="compositionally biased region" description="Polar residues" evidence="5">
    <location>
        <begin position="123"/>
        <end position="135"/>
    </location>
</feature>
<dbReference type="OrthoDB" id="262547at2759"/>
<evidence type="ECO:0000256" key="6">
    <source>
        <dbReference type="SAM" id="Phobius"/>
    </source>
</evidence>
<evidence type="ECO:0000256" key="2">
    <source>
        <dbReference type="ARBA" id="ARBA00022692"/>
    </source>
</evidence>
<feature type="transmembrane region" description="Helical" evidence="6">
    <location>
        <begin position="278"/>
        <end position="299"/>
    </location>
</feature>
<evidence type="ECO:0000256" key="3">
    <source>
        <dbReference type="ARBA" id="ARBA00022989"/>
    </source>
</evidence>